<organism evidence="2 3">
    <name type="scientific">Fasciola hepatica</name>
    <name type="common">Liver fluke</name>
    <dbReference type="NCBI Taxonomy" id="6192"/>
    <lineage>
        <taxon>Eukaryota</taxon>
        <taxon>Metazoa</taxon>
        <taxon>Spiralia</taxon>
        <taxon>Lophotrochozoa</taxon>
        <taxon>Platyhelminthes</taxon>
        <taxon>Trematoda</taxon>
        <taxon>Digenea</taxon>
        <taxon>Plagiorchiida</taxon>
        <taxon>Echinostomata</taxon>
        <taxon>Echinostomatoidea</taxon>
        <taxon>Fasciolidae</taxon>
        <taxon>Fasciola</taxon>
    </lineage>
</organism>
<feature type="compositionally biased region" description="Polar residues" evidence="1">
    <location>
        <begin position="29"/>
        <end position="45"/>
    </location>
</feature>
<feature type="region of interest" description="Disordered" evidence="1">
    <location>
        <begin position="25"/>
        <end position="45"/>
    </location>
</feature>
<reference evidence="2" key="1">
    <citation type="submission" date="2019-03" db="EMBL/GenBank/DDBJ databases">
        <title>Improved annotation for the trematode Fasciola hepatica.</title>
        <authorList>
            <person name="Choi Y.-J."/>
            <person name="Martin J."/>
            <person name="Mitreva M."/>
        </authorList>
    </citation>
    <scope>NUCLEOTIDE SEQUENCE [LARGE SCALE GENOMIC DNA]</scope>
</reference>
<feature type="compositionally biased region" description="Polar residues" evidence="1">
    <location>
        <begin position="57"/>
        <end position="68"/>
    </location>
</feature>
<proteinExistence type="predicted"/>
<sequence>MPDPEENPHPHTRQSSPKFTVAFAAGDLISTNQHQSPSDSPEMNVTLGMVNSSVQARSVNTTPPSTKHSSSVVTDDSTTPSPSRFDGSSFAIANRGPMNTSKRTLQTAFPVYSTPLYSHDLDRKRFAVGTVTSPSIGTPSICNTTHMTPNGMDTNNIRTTPSRIYPSSARLEHSGSPDTKPWSLPGIDTRSALAALSVAYSSLFRNQISSGSTVMPQSVSLPNPLRIPGPDTLSGMGKVGPVSDGSLTTGCTHTSPNNNAPLLISLSDTHGMDKFSHTKPGDKSAVITGKTSVAQSCSQSFPPAISNLLSDNLDCWQQFQQAAYANNLDPHFLALYSSAG</sequence>
<dbReference type="Proteomes" id="UP000230066">
    <property type="component" value="Unassembled WGS sequence"/>
</dbReference>
<evidence type="ECO:0000313" key="2">
    <source>
        <dbReference type="EMBL" id="THD26334.1"/>
    </source>
</evidence>
<keyword evidence="3" id="KW-1185">Reference proteome</keyword>
<dbReference type="AlphaFoldDB" id="A0A4E0RK44"/>
<gene>
    <name evidence="2" type="ORF">D915_002940</name>
</gene>
<accession>A0A4E0RK44</accession>
<feature type="region of interest" description="Disordered" evidence="1">
    <location>
        <begin position="57"/>
        <end position="101"/>
    </location>
</feature>
<name>A0A4E0RK44_FASHE</name>
<feature type="compositionally biased region" description="Low complexity" evidence="1">
    <location>
        <begin position="69"/>
        <end position="83"/>
    </location>
</feature>
<evidence type="ECO:0000313" key="3">
    <source>
        <dbReference type="Proteomes" id="UP000230066"/>
    </source>
</evidence>
<protein>
    <submittedName>
        <fullName evidence="2">Uncharacterized protein</fullName>
    </submittedName>
</protein>
<comment type="caution">
    <text evidence="2">The sequence shown here is derived from an EMBL/GenBank/DDBJ whole genome shotgun (WGS) entry which is preliminary data.</text>
</comment>
<dbReference type="EMBL" id="JXXN02000778">
    <property type="protein sequence ID" value="THD26334.1"/>
    <property type="molecule type" value="Genomic_DNA"/>
</dbReference>
<evidence type="ECO:0000256" key="1">
    <source>
        <dbReference type="SAM" id="MobiDB-lite"/>
    </source>
</evidence>